<comment type="function">
    <text evidence="10">Mannosylates Man(2)GlcNAc(2)-dolichol diphosphate and Man(1)GlcNAc(2)-dolichol diphosphate to form Man(3)GlcNAc(2)-dolichol diphosphate.</text>
</comment>
<sequence>MVRILFVHPDLGIGGAERLVVDAALALQSKGHTVSFLTNHHDPAHCFDETKNGRLPVMTVGDWLPRNIFGKFHAVCAYIRMVYAAFYYSLFLSKKEPVDVIFCDLISLGIPIFRLARPNPKILFYCHYPDQLLFEPGSLLKHYYRMPLNYLEEVTTAQADSILVNSKFTGRVFKETFKRIATDPDVLYPSLNTRFFDETAIDESDQVVMLPGDAFVFLSINRYERKKNLNLALNAFKALQELLSPGEWHKVCLIMAGGYDDRVMENVEHYDELEELAEELRIRGKVRLLKSPTDRQKLALLHRAQALVYTPDFEHFGIVPLEGMYLSKPVIAVNSGGPLETIIHEQTGFLCDPLPISFATAMAKLVKDDKYCERMGAMGRKRVQQRFSFEAFSTKLDNIVSDLIGRDGAKKFK</sequence>
<dbReference type="Proteomes" id="UP000075901">
    <property type="component" value="Unassembled WGS sequence"/>
</dbReference>
<dbReference type="GO" id="GO:0004378">
    <property type="term" value="F:GDP-Man:Man(1)GlcNAc(2)-PP-Dol alpha-1,3-mannosyltransferase activity"/>
    <property type="evidence" value="ECO:0007669"/>
    <property type="project" value="UniProtKB-UniRule"/>
</dbReference>
<evidence type="ECO:0000313" key="13">
    <source>
        <dbReference type="EnsemblMetazoa" id="AMAM014841-PA"/>
    </source>
</evidence>
<comment type="pathway">
    <text evidence="1 10">Protein modification; protein glycosylation.</text>
</comment>
<dbReference type="AlphaFoldDB" id="A0A182SWH4"/>
<evidence type="ECO:0000256" key="10">
    <source>
        <dbReference type="RuleBase" id="RU367136"/>
    </source>
</evidence>
<dbReference type="InterPro" id="IPR001296">
    <property type="entry name" value="Glyco_trans_1"/>
</dbReference>
<comment type="catalytic activity">
    <reaction evidence="8 10">
        <text>a beta-D-Man-(1-&gt;4)-beta-D-GlcNAc-(1-&gt;4)-alpha-D-GlcNAc-diphospho-di-trans,poly-cis-dolichol + GDP-alpha-D-mannose = an alpha-D-Man-(1-&gt;3)-beta-D-Man-(1-&gt;4)-beta-D-GlcNAc-(1-&gt;4)-alpha-D-GlcNAc-diphospho-di-trans,poly-cis-dolichol + GDP + H(+)</text>
        <dbReference type="Rhea" id="RHEA:29515"/>
        <dbReference type="Rhea" id="RHEA-COMP:19511"/>
        <dbReference type="Rhea" id="RHEA-COMP:19513"/>
        <dbReference type="ChEBI" id="CHEBI:15378"/>
        <dbReference type="ChEBI" id="CHEBI:57527"/>
        <dbReference type="ChEBI" id="CHEBI:58189"/>
        <dbReference type="ChEBI" id="CHEBI:58472"/>
        <dbReference type="ChEBI" id="CHEBI:132510"/>
        <dbReference type="EC" id="2.4.1.132"/>
    </reaction>
    <physiologicalReaction direction="left-to-right" evidence="8 10">
        <dbReference type="Rhea" id="RHEA:29516"/>
    </physiologicalReaction>
</comment>
<dbReference type="CDD" id="cd03805">
    <property type="entry name" value="GT4_ALG2-like"/>
    <property type="match status" value="1"/>
</dbReference>
<name>A0A182SWH4_9DIPT</name>
<evidence type="ECO:0000256" key="6">
    <source>
        <dbReference type="ARBA" id="ARBA00022989"/>
    </source>
</evidence>
<reference evidence="13" key="2">
    <citation type="submission" date="2020-05" db="UniProtKB">
        <authorList>
            <consortium name="EnsemblMetazoa"/>
        </authorList>
    </citation>
    <scope>IDENTIFICATION</scope>
    <source>
        <strain evidence="13">maculatus3</strain>
    </source>
</reference>
<feature type="domain" description="Glycosyl transferase family 1" evidence="11">
    <location>
        <begin position="202"/>
        <end position="382"/>
    </location>
</feature>
<keyword evidence="5" id="KW-0256">Endoplasmic reticulum</keyword>
<dbReference type="GO" id="GO:0102704">
    <property type="term" value="F:GDP-Man:Man(2)GlcNAc(2)-PP-Dol alpha-1,6-mannosyltransferase activity"/>
    <property type="evidence" value="ECO:0007669"/>
    <property type="project" value="UniProtKB-UniRule"/>
</dbReference>
<protein>
    <recommendedName>
        <fullName evidence="10">Alpha-1,3/1,6-mannosyltransferase ALG2</fullName>
        <ecNumber evidence="10">2.4.1.132</ecNumber>
        <ecNumber evidence="10">2.4.1.257</ecNumber>
    </recommendedName>
    <alternativeName>
        <fullName evidence="10">GDP-Man:Man(1)GlcNAc(2)-PP-Dol alpha-1,3-mannosyltransferase</fullName>
    </alternativeName>
</protein>
<dbReference type="EnsemblMetazoa" id="AMAM014841-RA">
    <property type="protein sequence ID" value="AMAM014841-PA"/>
    <property type="gene ID" value="AMAM014841"/>
</dbReference>
<dbReference type="Pfam" id="PF00534">
    <property type="entry name" value="Glycos_transf_1"/>
    <property type="match status" value="1"/>
</dbReference>
<dbReference type="Pfam" id="PF13439">
    <property type="entry name" value="Glyco_transf_4"/>
    <property type="match status" value="1"/>
</dbReference>
<dbReference type="FunFam" id="3.40.50.2000:FF:000266">
    <property type="entry name" value="ALG2, alpha-1,3/1,6-mannosyltransferase"/>
    <property type="match status" value="1"/>
</dbReference>
<dbReference type="UniPathway" id="UPA00378"/>
<evidence type="ECO:0000256" key="5">
    <source>
        <dbReference type="ARBA" id="ARBA00022824"/>
    </source>
</evidence>
<evidence type="ECO:0000313" key="14">
    <source>
        <dbReference type="Proteomes" id="UP000075901"/>
    </source>
</evidence>
<organism evidence="13 14">
    <name type="scientific">Anopheles maculatus</name>
    <dbReference type="NCBI Taxonomy" id="74869"/>
    <lineage>
        <taxon>Eukaryota</taxon>
        <taxon>Metazoa</taxon>
        <taxon>Ecdysozoa</taxon>
        <taxon>Arthropoda</taxon>
        <taxon>Hexapoda</taxon>
        <taxon>Insecta</taxon>
        <taxon>Pterygota</taxon>
        <taxon>Neoptera</taxon>
        <taxon>Endopterygota</taxon>
        <taxon>Diptera</taxon>
        <taxon>Nematocera</taxon>
        <taxon>Culicoidea</taxon>
        <taxon>Culicidae</taxon>
        <taxon>Anophelinae</taxon>
        <taxon>Anopheles</taxon>
        <taxon>Anopheles maculatus group</taxon>
    </lineage>
</organism>
<evidence type="ECO:0000256" key="9">
    <source>
        <dbReference type="ARBA" id="ARBA00045104"/>
    </source>
</evidence>
<dbReference type="Gene3D" id="3.40.50.2000">
    <property type="entry name" value="Glycogen Phosphorylase B"/>
    <property type="match status" value="2"/>
</dbReference>
<dbReference type="EC" id="2.4.1.132" evidence="10"/>
<reference evidence="14" key="1">
    <citation type="submission" date="2013-09" db="EMBL/GenBank/DDBJ databases">
        <title>The Genome Sequence of Anopheles maculatus species B.</title>
        <authorList>
            <consortium name="The Broad Institute Genomics Platform"/>
            <person name="Neafsey D.E."/>
            <person name="Besansky N."/>
            <person name="Howell P."/>
            <person name="Walton C."/>
            <person name="Young S.K."/>
            <person name="Zeng Q."/>
            <person name="Gargeya S."/>
            <person name="Fitzgerald M."/>
            <person name="Haas B."/>
            <person name="Abouelleil A."/>
            <person name="Allen A.W."/>
            <person name="Alvarado L."/>
            <person name="Arachchi H.M."/>
            <person name="Berlin A.M."/>
            <person name="Chapman S.B."/>
            <person name="Gainer-Dewar J."/>
            <person name="Goldberg J."/>
            <person name="Griggs A."/>
            <person name="Gujja S."/>
            <person name="Hansen M."/>
            <person name="Howarth C."/>
            <person name="Imamovic A."/>
            <person name="Ireland A."/>
            <person name="Larimer J."/>
            <person name="McCowan C."/>
            <person name="Murphy C."/>
            <person name="Pearson M."/>
            <person name="Poon T.W."/>
            <person name="Priest M."/>
            <person name="Roberts A."/>
            <person name="Saif S."/>
            <person name="Shea T."/>
            <person name="Sisk P."/>
            <person name="Sykes S."/>
            <person name="Wortman J."/>
            <person name="Nusbaum C."/>
            <person name="Birren B."/>
        </authorList>
    </citation>
    <scope>NUCLEOTIDE SEQUENCE [LARGE SCALE GENOMIC DNA]</scope>
    <source>
        <strain evidence="14">maculatus3</strain>
    </source>
</reference>
<dbReference type="VEuPathDB" id="VectorBase:AMAM014841"/>
<dbReference type="EC" id="2.4.1.257" evidence="10"/>
<accession>A0A182SWH4</accession>
<evidence type="ECO:0000256" key="3">
    <source>
        <dbReference type="ARBA" id="ARBA00022679"/>
    </source>
</evidence>
<dbReference type="InterPro" id="IPR028098">
    <property type="entry name" value="Glyco_trans_4-like_N"/>
</dbReference>
<evidence type="ECO:0000256" key="1">
    <source>
        <dbReference type="ARBA" id="ARBA00004922"/>
    </source>
</evidence>
<keyword evidence="2 10" id="KW-0328">Glycosyltransferase</keyword>
<feature type="domain" description="Glycosyltransferase subfamily 4-like N-terminal" evidence="12">
    <location>
        <begin position="13"/>
        <end position="192"/>
    </location>
</feature>
<evidence type="ECO:0000256" key="2">
    <source>
        <dbReference type="ARBA" id="ARBA00022676"/>
    </source>
</evidence>
<keyword evidence="6" id="KW-1133">Transmembrane helix</keyword>
<comment type="similarity">
    <text evidence="10">Belongs to the glycosyltransferase group 1 family.</text>
</comment>
<evidence type="ECO:0000256" key="8">
    <source>
        <dbReference type="ARBA" id="ARBA00045103"/>
    </source>
</evidence>
<proteinExistence type="inferred from homology"/>
<keyword evidence="4" id="KW-0812">Transmembrane</keyword>
<dbReference type="GO" id="GO:0005789">
    <property type="term" value="C:endoplasmic reticulum membrane"/>
    <property type="evidence" value="ECO:0007669"/>
    <property type="project" value="UniProtKB-SubCell"/>
</dbReference>
<dbReference type="PANTHER" id="PTHR45918">
    <property type="entry name" value="ALPHA-1,3/1,6-MANNOSYLTRANSFERASE ALG2"/>
    <property type="match status" value="1"/>
</dbReference>
<keyword evidence="7" id="KW-0472">Membrane</keyword>
<comment type="subcellular location">
    <subcellularLocation>
        <location evidence="10">Endoplasmic reticulum membrane</location>
        <topology evidence="10">Single-pass membrane protein</topology>
    </subcellularLocation>
</comment>
<dbReference type="SUPFAM" id="SSF53756">
    <property type="entry name" value="UDP-Glycosyltransferase/glycogen phosphorylase"/>
    <property type="match status" value="1"/>
</dbReference>
<dbReference type="PANTHER" id="PTHR45918:SF1">
    <property type="entry name" value="ALPHA-1,3_1,6-MANNOSYLTRANSFERASE ALG2"/>
    <property type="match status" value="1"/>
</dbReference>
<keyword evidence="3 10" id="KW-0808">Transferase</keyword>
<evidence type="ECO:0000259" key="12">
    <source>
        <dbReference type="Pfam" id="PF13439"/>
    </source>
</evidence>
<evidence type="ECO:0000259" key="11">
    <source>
        <dbReference type="Pfam" id="PF00534"/>
    </source>
</evidence>
<evidence type="ECO:0000256" key="4">
    <source>
        <dbReference type="ARBA" id="ARBA00022692"/>
    </source>
</evidence>
<comment type="catalytic activity">
    <reaction evidence="9 10">
        <text>an alpha-D-Man-(1-&gt;3)-beta-D-Man-(1-&gt;4)-beta-D-GlcNAc-(1-&gt;4)-alpha-D-GlcNAc-diphospho-di-trans,poly-cis-dolichol + GDP-alpha-D-mannose = an alpha-D-Man-(1-&gt;3)-[alpha-D-Man-(1-&gt;6)]-beta-D-Man-(1-&gt;4)-beta-D-GlcNAc-(1-&gt;4)-alpha-D-GlcNAc-diphospho-di-trans,poly-cis-dolichol + GDP + H(+)</text>
        <dbReference type="Rhea" id="RHEA:29519"/>
        <dbReference type="Rhea" id="RHEA-COMP:19513"/>
        <dbReference type="Rhea" id="RHEA-COMP:19515"/>
        <dbReference type="ChEBI" id="CHEBI:15378"/>
        <dbReference type="ChEBI" id="CHEBI:57527"/>
        <dbReference type="ChEBI" id="CHEBI:58189"/>
        <dbReference type="ChEBI" id="CHEBI:132510"/>
        <dbReference type="ChEBI" id="CHEBI:132511"/>
        <dbReference type="EC" id="2.4.1.257"/>
    </reaction>
    <physiologicalReaction direction="left-to-right" evidence="9 10">
        <dbReference type="Rhea" id="RHEA:29520"/>
    </physiologicalReaction>
</comment>
<evidence type="ECO:0000256" key="7">
    <source>
        <dbReference type="ARBA" id="ARBA00023136"/>
    </source>
</evidence>
<dbReference type="InterPro" id="IPR027054">
    <property type="entry name" value="ALG2"/>
</dbReference>
<keyword evidence="14" id="KW-1185">Reference proteome</keyword>